<sequence>MEADLGTAAGIHALRSMCKKDMSIWEGLYTEMEKLLADAKRKASENSLKRVFQSEKDALELLASKANKDGKLLSQIPPALRQQLLESNAALLKSAVHPLLAKLVEAMRRDPECRRSAWNLEGVDFDSNYKPNTCWAAASWHPGSVRPLKHPKLLKLLEVTGGRAGTYKQIVRYLKRLARQSQHEECDSPVLRLDAKEKEGAQDEAKGMPVSRGAEPFLRSIRSSLLLAAVEQGILLPSVVGNWQVDAAWQNNEKQIRYKICLEPGPGGVLTGKSFLKNVTEVSAEIIGSRLKITQMTADTVYDCVCDVSEDKNRWMHGTWESRKIGSHGTRQFQGTFTASRLGAVRYVDGHLEEWDEMTSLVVAFARLSEGPVRSGEVSDVGAVLKDLVDSRAEDSSKAAFAEDLTWLMADPWMWQLLLLILMNWSQTQKKRPFPQAAAALYLLHCSAASLDNKKGDILRKPPSEDEFATLGLNIQDITAALYSIAKPKVFVNEHGEACGQTMPFLCHDNSVDADFRPALERAMQHAQGLDGEVKASAVTTLRLLLASMAGRACYLRKSQRLATCMELAAEWHLTEGSDWVLQLYVDWLMNTTYHRHWKLEPYLYEPLVEGFTKMAAKDAMIHFRLLVFLEVWSRATHCGQIRPDYIRKCFHEDLPARGCFEDAHYAWKEHLACLYYVNSYKSDWNPSESITALDTRFPVSYLKGCYEQKSSEDPQSKSAAVFLRREGEWLVEVPVLPAPPKRRRTSSLRNP</sequence>
<evidence type="ECO:0000313" key="2">
    <source>
        <dbReference type="Proteomes" id="UP000601435"/>
    </source>
</evidence>
<proteinExistence type="predicted"/>
<dbReference type="AlphaFoldDB" id="A0A812TYI2"/>
<name>A0A812TYI2_9DINO</name>
<dbReference type="EMBL" id="CAJNJA010026133">
    <property type="protein sequence ID" value="CAE7555233.1"/>
    <property type="molecule type" value="Genomic_DNA"/>
</dbReference>
<keyword evidence="2" id="KW-1185">Reference proteome</keyword>
<comment type="caution">
    <text evidence="1">The sequence shown here is derived from an EMBL/GenBank/DDBJ whole genome shotgun (WGS) entry which is preliminary data.</text>
</comment>
<accession>A0A812TYI2</accession>
<organism evidence="1 2">
    <name type="scientific">Symbiodinium necroappetens</name>
    <dbReference type="NCBI Taxonomy" id="1628268"/>
    <lineage>
        <taxon>Eukaryota</taxon>
        <taxon>Sar</taxon>
        <taxon>Alveolata</taxon>
        <taxon>Dinophyceae</taxon>
        <taxon>Suessiales</taxon>
        <taxon>Symbiodiniaceae</taxon>
        <taxon>Symbiodinium</taxon>
    </lineage>
</organism>
<reference evidence="1" key="1">
    <citation type="submission" date="2021-02" db="EMBL/GenBank/DDBJ databases">
        <authorList>
            <person name="Dougan E. K."/>
            <person name="Rhodes N."/>
            <person name="Thang M."/>
            <person name="Chan C."/>
        </authorList>
    </citation>
    <scope>NUCLEOTIDE SEQUENCE</scope>
</reference>
<gene>
    <name evidence="1" type="ORF">SNEC2469_LOCUS16009</name>
</gene>
<dbReference type="Proteomes" id="UP000601435">
    <property type="component" value="Unassembled WGS sequence"/>
</dbReference>
<dbReference type="OrthoDB" id="415453at2759"/>
<protein>
    <submittedName>
        <fullName evidence="1">Uncharacterized protein</fullName>
    </submittedName>
</protein>
<evidence type="ECO:0000313" key="1">
    <source>
        <dbReference type="EMBL" id="CAE7555233.1"/>
    </source>
</evidence>